<evidence type="ECO:0000313" key="3">
    <source>
        <dbReference type="Proteomes" id="UP000271469"/>
    </source>
</evidence>
<dbReference type="OrthoDB" id="4540215at2"/>
<name>A0A3G8JJD1_9ACTN</name>
<dbReference type="InterPro" id="IPR015286">
    <property type="entry name" value="Porin_fam_mycobact-type"/>
</dbReference>
<evidence type="ECO:0000256" key="1">
    <source>
        <dbReference type="SAM" id="MobiDB-lite"/>
    </source>
</evidence>
<gene>
    <name evidence="2" type="ORF">D7316_01640</name>
</gene>
<dbReference type="EMBL" id="CP033972">
    <property type="protein sequence ID" value="AZG45048.1"/>
    <property type="molecule type" value="Genomic_DNA"/>
</dbReference>
<dbReference type="KEGG" id="gom:D7316_01640"/>
<dbReference type="RefSeq" id="WP_124707829.1">
    <property type="nucleotide sequence ID" value="NZ_CP033972.1"/>
</dbReference>
<organism evidence="2 3">
    <name type="scientific">Gordonia insulae</name>
    <dbReference type="NCBI Taxonomy" id="2420509"/>
    <lineage>
        <taxon>Bacteria</taxon>
        <taxon>Bacillati</taxon>
        <taxon>Actinomycetota</taxon>
        <taxon>Actinomycetes</taxon>
        <taxon>Mycobacteriales</taxon>
        <taxon>Gordoniaceae</taxon>
        <taxon>Gordonia</taxon>
    </lineage>
</organism>
<proteinExistence type="predicted"/>
<feature type="region of interest" description="Disordered" evidence="1">
    <location>
        <begin position="86"/>
        <end position="108"/>
    </location>
</feature>
<evidence type="ECO:0000313" key="2">
    <source>
        <dbReference type="EMBL" id="AZG45048.1"/>
    </source>
</evidence>
<dbReference type="AlphaFoldDB" id="A0A3G8JJD1"/>
<evidence type="ECO:0008006" key="4">
    <source>
        <dbReference type="Google" id="ProtNLM"/>
    </source>
</evidence>
<dbReference type="Gene3D" id="2.60.40.1650">
    <property type="entry name" value="Porin MspA (Ig-like beta-sandwich domain)"/>
    <property type="match status" value="1"/>
</dbReference>
<dbReference type="Proteomes" id="UP000271469">
    <property type="component" value="Chromosome"/>
</dbReference>
<accession>A0A3G8JJD1</accession>
<protein>
    <recommendedName>
        <fullName evidence="4">MspA family protein</fullName>
    </recommendedName>
</protein>
<sequence length="223" mass="21968">MSNRHTAFRMAGVSAVAAGAAAGAVVAGIGSAGADAFVKLPGGTAHGVGVTLSRSGESAQVSPSMAGNPASRTAWVSGTVTLKAPKLKPAKAGPSSGPAGESELPGSNGTMTNGAAATLSTGYIVGCQVDIKGLSGDLSATLSASPSATASLSVPLAAGQVAFVQVSRKNIEKPGTYTIGYDRAQLTVQNCGGYAQARAFSTVETTGKLHQKVNLYGKPFSIG</sequence>
<keyword evidence="3" id="KW-1185">Reference proteome</keyword>
<reference evidence="2 3" key="1">
    <citation type="submission" date="2018-11" db="EMBL/GenBank/DDBJ databases">
        <title>Gordonia insulae sp. nov., isolated from an island soil.</title>
        <authorList>
            <person name="Kim Y.S."/>
            <person name="Kim S.B."/>
        </authorList>
    </citation>
    <scope>NUCLEOTIDE SEQUENCE [LARGE SCALE GENOMIC DNA]</scope>
    <source>
        <strain evidence="2 3">MMS17-SY073</strain>
    </source>
</reference>
<dbReference type="Pfam" id="PF09203">
    <property type="entry name" value="MspA"/>
    <property type="match status" value="2"/>
</dbReference>